<reference evidence="2 3" key="1">
    <citation type="submission" date="2006-04" db="EMBL/GenBank/DDBJ databases">
        <authorList>
            <person name="Nierman W.C."/>
        </authorList>
    </citation>
    <scope>NUCLEOTIDE SEQUENCE [LARGE SCALE GENOMIC DNA]</scope>
    <source>
        <strain evidence="2 3">DW4/3-1</strain>
    </source>
</reference>
<proteinExistence type="predicted"/>
<gene>
    <name evidence="2" type="ORF">STIAU_6224</name>
</gene>
<dbReference type="EMBL" id="AAMD01000071">
    <property type="protein sequence ID" value="EAU65823.1"/>
    <property type="molecule type" value="Genomic_DNA"/>
</dbReference>
<dbReference type="RefSeq" id="WP_002614872.1">
    <property type="nucleotide sequence ID" value="NC_014623.1"/>
</dbReference>
<sequence length="248" mass="28054">MMQKICGRLGTRQRPPCGRPSRGTWKTCLNARSEDVTDLPKGRRKQTVDLPESAVDALKAHRHLRGRFVYCPGGAFNIKLDISVMTTKELVKYYDGFMVEGGHEVTAEEARGLPSHAKAFFSAPGTLERTELYSREALFQVDYPGERRSDDDIKTFHLKTYARVGFAARRKLSSIHGFIWEDVHSYSASGELEGFTLILQRQNGPGLMEVNLELLTKIRFEIPEKYQAAAQHKEAKVDIVAPLMARQR</sequence>
<dbReference type="AlphaFoldDB" id="Q08ZA2"/>
<comment type="caution">
    <text evidence="2">The sequence shown here is derived from an EMBL/GenBank/DDBJ whole genome shotgun (WGS) entry which is preliminary data.</text>
</comment>
<dbReference type="Proteomes" id="UP000032702">
    <property type="component" value="Unassembled WGS sequence"/>
</dbReference>
<organism evidence="2 3">
    <name type="scientific">Stigmatella aurantiaca (strain DW4/3-1)</name>
    <dbReference type="NCBI Taxonomy" id="378806"/>
    <lineage>
        <taxon>Bacteria</taxon>
        <taxon>Pseudomonadati</taxon>
        <taxon>Myxococcota</taxon>
        <taxon>Myxococcia</taxon>
        <taxon>Myxococcales</taxon>
        <taxon>Cystobacterineae</taxon>
        <taxon>Archangiaceae</taxon>
        <taxon>Stigmatella</taxon>
    </lineage>
</organism>
<accession>Q08ZA2</accession>
<protein>
    <submittedName>
        <fullName evidence="2">Uncharacterized protein</fullName>
    </submittedName>
</protein>
<evidence type="ECO:0000256" key="1">
    <source>
        <dbReference type="SAM" id="MobiDB-lite"/>
    </source>
</evidence>
<feature type="region of interest" description="Disordered" evidence="1">
    <location>
        <begin position="1"/>
        <end position="22"/>
    </location>
</feature>
<evidence type="ECO:0000313" key="3">
    <source>
        <dbReference type="Proteomes" id="UP000032702"/>
    </source>
</evidence>
<name>Q08ZA2_STIAD</name>
<evidence type="ECO:0000313" key="2">
    <source>
        <dbReference type="EMBL" id="EAU65823.1"/>
    </source>
</evidence>
<dbReference type="OrthoDB" id="9789256at2"/>